<dbReference type="GO" id="GO:0006508">
    <property type="term" value="P:proteolysis"/>
    <property type="evidence" value="ECO:0007669"/>
    <property type="project" value="UniProtKB-KW"/>
</dbReference>
<reference evidence="9 10" key="1">
    <citation type="submission" date="2020-12" db="EMBL/GenBank/DDBJ databases">
        <title>Revised draft genomes of Rhodomicrobium vannielii ATCC 17100 and Rhodomicrobium udaipurense JA643.</title>
        <authorList>
            <person name="Conners E.M."/>
            <person name="Davenport E.J."/>
            <person name="Bose A."/>
        </authorList>
    </citation>
    <scope>NUCLEOTIDE SEQUENCE [LARGE SCALE GENOMIC DNA]</scope>
    <source>
        <strain evidence="9 10">JA643</strain>
    </source>
</reference>
<dbReference type="Gene3D" id="1.20.1540.10">
    <property type="entry name" value="Rhomboid-like"/>
    <property type="match status" value="1"/>
</dbReference>
<feature type="transmembrane region" description="Helical" evidence="7">
    <location>
        <begin position="122"/>
        <end position="141"/>
    </location>
</feature>
<keyword evidence="5 7" id="KW-1133">Transmembrane helix</keyword>
<dbReference type="InterPro" id="IPR050925">
    <property type="entry name" value="Rhomboid_protease_S54"/>
</dbReference>
<evidence type="ECO:0000256" key="3">
    <source>
        <dbReference type="ARBA" id="ARBA00022692"/>
    </source>
</evidence>
<dbReference type="PANTHER" id="PTHR43731">
    <property type="entry name" value="RHOMBOID PROTEASE"/>
    <property type="match status" value="1"/>
</dbReference>
<name>A0A8I1KKQ7_9HYPH</name>
<keyword evidence="4" id="KW-0378">Hydrolase</keyword>
<keyword evidence="6 7" id="KW-0472">Membrane</keyword>
<keyword evidence="3 7" id="KW-0812">Transmembrane</keyword>
<comment type="subcellular location">
    <subcellularLocation>
        <location evidence="1">Membrane</location>
        <topology evidence="1">Multi-pass membrane protein</topology>
    </subcellularLocation>
</comment>
<evidence type="ECO:0000256" key="5">
    <source>
        <dbReference type="ARBA" id="ARBA00022989"/>
    </source>
</evidence>
<dbReference type="PANTHER" id="PTHR43731:SF14">
    <property type="entry name" value="PRESENILIN-ASSOCIATED RHOMBOID-LIKE PROTEIN, MITOCHONDRIAL"/>
    <property type="match status" value="1"/>
</dbReference>
<feature type="transmembrane region" description="Helical" evidence="7">
    <location>
        <begin position="153"/>
        <end position="176"/>
    </location>
</feature>
<dbReference type="InterPro" id="IPR022764">
    <property type="entry name" value="Peptidase_S54_rhomboid_dom"/>
</dbReference>
<sequence>MVFPIGDDETGDASTPFVTYALILINIVVFGLELSQGEPFIKQWAFIPKEFFAEPVSEAATILTSMFMHGGWMHLIGNMVYLWTFGDNVEDNFGHVPFIIFYLLSGIAAMAAQAFLIPGSNVPNLGASGAIAGVLGAYVVMFPGGRVRLLTQAGIILVPSIIAIGFWIGLQLLSFAGELGKSGEQGGVAYMAHIGGFFVGMALTLFFRNRSQPRIGV</sequence>
<evidence type="ECO:0000256" key="7">
    <source>
        <dbReference type="SAM" id="Phobius"/>
    </source>
</evidence>
<evidence type="ECO:0000256" key="1">
    <source>
        <dbReference type="ARBA" id="ARBA00004141"/>
    </source>
</evidence>
<feature type="transmembrane region" description="Helical" evidence="7">
    <location>
        <begin position="188"/>
        <end position="207"/>
    </location>
</feature>
<organism evidence="9 10">
    <name type="scientific">Rhodomicrobium udaipurense</name>
    <dbReference type="NCBI Taxonomy" id="1202716"/>
    <lineage>
        <taxon>Bacteria</taxon>
        <taxon>Pseudomonadati</taxon>
        <taxon>Pseudomonadota</taxon>
        <taxon>Alphaproteobacteria</taxon>
        <taxon>Hyphomicrobiales</taxon>
        <taxon>Hyphomicrobiaceae</taxon>
        <taxon>Rhodomicrobium</taxon>
    </lineage>
</organism>
<gene>
    <name evidence="9" type="ORF">JDN41_12460</name>
</gene>
<comment type="caution">
    <text evidence="9">The sequence shown here is derived from an EMBL/GenBank/DDBJ whole genome shotgun (WGS) entry which is preliminary data.</text>
</comment>
<evidence type="ECO:0000256" key="6">
    <source>
        <dbReference type="ARBA" id="ARBA00023136"/>
    </source>
</evidence>
<comment type="similarity">
    <text evidence="2">Belongs to the peptidase S54 family.</text>
</comment>
<accession>A0A8I1KKQ7</accession>
<evidence type="ECO:0000313" key="9">
    <source>
        <dbReference type="EMBL" id="MBJ7544359.1"/>
    </source>
</evidence>
<dbReference type="Proteomes" id="UP000623250">
    <property type="component" value="Unassembled WGS sequence"/>
</dbReference>
<evidence type="ECO:0000259" key="8">
    <source>
        <dbReference type="Pfam" id="PF01694"/>
    </source>
</evidence>
<dbReference type="GO" id="GO:0016020">
    <property type="term" value="C:membrane"/>
    <property type="evidence" value="ECO:0007669"/>
    <property type="project" value="UniProtKB-SubCell"/>
</dbReference>
<evidence type="ECO:0000256" key="4">
    <source>
        <dbReference type="ARBA" id="ARBA00022801"/>
    </source>
</evidence>
<protein>
    <submittedName>
        <fullName evidence="9">Rhomboid family intramembrane serine protease</fullName>
    </submittedName>
</protein>
<dbReference type="EMBL" id="JAEMUK010000078">
    <property type="protein sequence ID" value="MBJ7544359.1"/>
    <property type="molecule type" value="Genomic_DNA"/>
</dbReference>
<dbReference type="GO" id="GO:0004252">
    <property type="term" value="F:serine-type endopeptidase activity"/>
    <property type="evidence" value="ECO:0007669"/>
    <property type="project" value="InterPro"/>
</dbReference>
<dbReference type="RefSeq" id="WP_037241498.1">
    <property type="nucleotide sequence ID" value="NZ_JAEMUK010000078.1"/>
</dbReference>
<dbReference type="InterPro" id="IPR035952">
    <property type="entry name" value="Rhomboid-like_sf"/>
</dbReference>
<feature type="transmembrane region" description="Helical" evidence="7">
    <location>
        <begin position="17"/>
        <end position="34"/>
    </location>
</feature>
<dbReference type="SUPFAM" id="SSF144091">
    <property type="entry name" value="Rhomboid-like"/>
    <property type="match status" value="1"/>
</dbReference>
<dbReference type="AlphaFoldDB" id="A0A8I1KKQ7"/>
<keyword evidence="10" id="KW-1185">Reference proteome</keyword>
<keyword evidence="9" id="KW-0645">Protease</keyword>
<proteinExistence type="inferred from homology"/>
<feature type="domain" description="Peptidase S54 rhomboid" evidence="8">
    <location>
        <begin position="58"/>
        <end position="208"/>
    </location>
</feature>
<evidence type="ECO:0000256" key="2">
    <source>
        <dbReference type="ARBA" id="ARBA00009045"/>
    </source>
</evidence>
<dbReference type="Pfam" id="PF01694">
    <property type="entry name" value="Rhomboid"/>
    <property type="match status" value="1"/>
</dbReference>
<evidence type="ECO:0000313" key="10">
    <source>
        <dbReference type="Proteomes" id="UP000623250"/>
    </source>
</evidence>
<feature type="transmembrane region" description="Helical" evidence="7">
    <location>
        <begin position="98"/>
        <end position="116"/>
    </location>
</feature>